<sequence length="750" mass="84970">MMPKIVSIFVIVFSILADKLSSRYAPRLEPKRYPSNDTNSSETTKHEVCMSESCKAIAKNLRLAMDVQADPCVDFYEYSCGLWKQLNMPSDDSSEFSTLSTVADRNLYILKNAIEDIELNEETERSMVLLKQVYDICVDEDAADEAGPQPLIKLMDKTLGHHMSPMDLILQGHIPSDDVPLETRIAKLWLDHGLRSLISLYIGQDEKNSSRYIIYLGGPLLGLGVDSYEWYLSNDTDDEELMAEYFEAMKAFNTLWKYGSLSHSLDEDEILALKELLKFETTLAAASLVNGSLEEAQYNLVNSATFDDISSRFSLTLLMEDFPPVSDVNIFEPNFYSNLDSVLEGTPDEIIHAYLAWIVLLDQFKFLGNEHRQLYYEYFEKHEENCQTCGRPYDCLEYMMGDISDSPGLGMALGKLFITSSSFDDETISEVYEMTNELVAAFKQIVKENKWMDSETKERTYEKIDAMGRIIGYPAFIFDSLDDYYSPLLEDQQDFHGTVIDAKDNFLEVNHKLMAWSFRAGAKKLLELPDFSLMEGSPAIMNAWYTYSKNGMYIPAGIIQFPIFGKALPAAVNFGALGSIMSHELTHGLDDYGSTVDANGNLNSLWSESSAEKFNEKVKCISDQYDDYCYIINDEEFCVHADDTVSENIADSGGVMGSFSAYKNFVKDRQEMLLPSFQNFTMEKIFFLSYGNVFCAAMTDEDLLDTLDHDGHAPMRDRVNGVLRNFDQFANTFNCPPGSAMNPVEKCVLW</sequence>
<dbReference type="GO" id="GO:0004222">
    <property type="term" value="F:metalloendopeptidase activity"/>
    <property type="evidence" value="ECO:0007669"/>
    <property type="project" value="InterPro"/>
</dbReference>
<dbReference type="CDD" id="cd08662">
    <property type="entry name" value="M13"/>
    <property type="match status" value="1"/>
</dbReference>
<evidence type="ECO:0000259" key="10">
    <source>
        <dbReference type="Pfam" id="PF05649"/>
    </source>
</evidence>
<keyword evidence="5" id="KW-0378">Hydrolase</keyword>
<evidence type="ECO:0000256" key="2">
    <source>
        <dbReference type="ARBA" id="ARBA00007357"/>
    </source>
</evidence>
<dbReference type="InterPro" id="IPR042089">
    <property type="entry name" value="Peptidase_M13_dom_2"/>
</dbReference>
<evidence type="ECO:0000256" key="3">
    <source>
        <dbReference type="ARBA" id="ARBA00022670"/>
    </source>
</evidence>
<evidence type="ECO:0000256" key="4">
    <source>
        <dbReference type="ARBA" id="ARBA00022723"/>
    </source>
</evidence>
<keyword evidence="4" id="KW-0479">Metal-binding</keyword>
<dbReference type="Pfam" id="PF05649">
    <property type="entry name" value="Peptidase_M13_N"/>
    <property type="match status" value="1"/>
</dbReference>
<keyword evidence="12" id="KW-1185">Reference proteome</keyword>
<feature type="chain" id="PRO_5001795130" description="Peptidase family M13" evidence="8">
    <location>
        <begin position="18"/>
        <end position="750"/>
    </location>
</feature>
<evidence type="ECO:0008006" key="13">
    <source>
        <dbReference type="Google" id="ProtNLM"/>
    </source>
</evidence>
<keyword evidence="7" id="KW-0482">Metalloprotease</keyword>
<keyword evidence="8" id="KW-0732">Signal</keyword>
<dbReference type="InterPro" id="IPR018497">
    <property type="entry name" value="Peptidase_M13_C"/>
</dbReference>
<evidence type="ECO:0000256" key="5">
    <source>
        <dbReference type="ARBA" id="ARBA00022801"/>
    </source>
</evidence>
<dbReference type="AlphaFoldDB" id="A0A085M8N7"/>
<evidence type="ECO:0000256" key="1">
    <source>
        <dbReference type="ARBA" id="ARBA00001947"/>
    </source>
</evidence>
<dbReference type="PROSITE" id="PS51885">
    <property type="entry name" value="NEPRILYSIN"/>
    <property type="match status" value="1"/>
</dbReference>
<dbReference type="Pfam" id="PF01431">
    <property type="entry name" value="Peptidase_M13"/>
    <property type="match status" value="1"/>
</dbReference>
<dbReference type="GO" id="GO:0016485">
    <property type="term" value="P:protein processing"/>
    <property type="evidence" value="ECO:0007669"/>
    <property type="project" value="TreeGrafter"/>
</dbReference>
<comment type="similarity">
    <text evidence="2">Belongs to the peptidase M13 family.</text>
</comment>
<protein>
    <recommendedName>
        <fullName evidence="13">Peptidase family M13</fullName>
    </recommendedName>
</protein>
<evidence type="ECO:0000256" key="6">
    <source>
        <dbReference type="ARBA" id="ARBA00022833"/>
    </source>
</evidence>
<evidence type="ECO:0000259" key="9">
    <source>
        <dbReference type="Pfam" id="PF01431"/>
    </source>
</evidence>
<dbReference type="InterPro" id="IPR008753">
    <property type="entry name" value="Peptidase_M13_N"/>
</dbReference>
<evidence type="ECO:0000313" key="11">
    <source>
        <dbReference type="EMBL" id="KFD53583.1"/>
    </source>
</evidence>
<reference evidence="11 12" key="1">
    <citation type="journal article" date="2014" name="Nat. Genet.">
        <title>Genome and transcriptome of the porcine whipworm Trichuris suis.</title>
        <authorList>
            <person name="Jex A.R."/>
            <person name="Nejsum P."/>
            <person name="Schwarz E.M."/>
            <person name="Hu L."/>
            <person name="Young N.D."/>
            <person name="Hall R.S."/>
            <person name="Korhonen P.K."/>
            <person name="Liao S."/>
            <person name="Thamsborg S."/>
            <person name="Xia J."/>
            <person name="Xu P."/>
            <person name="Wang S."/>
            <person name="Scheerlinck J.P."/>
            <person name="Hofmann A."/>
            <person name="Sternberg P.W."/>
            <person name="Wang J."/>
            <person name="Gasser R.B."/>
        </authorList>
    </citation>
    <scope>NUCLEOTIDE SEQUENCE [LARGE SCALE GENOMIC DNA]</scope>
    <source>
        <strain evidence="11">DCEP-RM93M</strain>
    </source>
</reference>
<feature type="signal peptide" evidence="8">
    <location>
        <begin position="1"/>
        <end position="17"/>
    </location>
</feature>
<feature type="domain" description="Peptidase M13 N-terminal" evidence="10">
    <location>
        <begin position="71"/>
        <end position="474"/>
    </location>
</feature>
<dbReference type="GO" id="GO:0005886">
    <property type="term" value="C:plasma membrane"/>
    <property type="evidence" value="ECO:0007669"/>
    <property type="project" value="TreeGrafter"/>
</dbReference>
<proteinExistence type="inferred from homology"/>
<dbReference type="InterPro" id="IPR000718">
    <property type="entry name" value="Peptidase_M13"/>
</dbReference>
<dbReference type="SUPFAM" id="SSF55486">
    <property type="entry name" value="Metalloproteases ('zincins'), catalytic domain"/>
    <property type="match status" value="1"/>
</dbReference>
<feature type="domain" description="Peptidase M13 C-terminal" evidence="9">
    <location>
        <begin position="542"/>
        <end position="747"/>
    </location>
</feature>
<dbReference type="Proteomes" id="UP000030764">
    <property type="component" value="Unassembled WGS sequence"/>
</dbReference>
<dbReference type="PANTHER" id="PTHR11733:SF237">
    <property type="entry name" value="NEPRILYSIN-LIKE 4"/>
    <property type="match status" value="1"/>
</dbReference>
<accession>A0A085M8N7</accession>
<dbReference type="Gene3D" id="1.10.1380.10">
    <property type="entry name" value="Neutral endopeptidase , domain2"/>
    <property type="match status" value="1"/>
</dbReference>
<evidence type="ECO:0000256" key="8">
    <source>
        <dbReference type="SAM" id="SignalP"/>
    </source>
</evidence>
<keyword evidence="6" id="KW-0862">Zinc</keyword>
<dbReference type="Gene3D" id="3.40.390.10">
    <property type="entry name" value="Collagenase (Catalytic Domain)"/>
    <property type="match status" value="1"/>
</dbReference>
<dbReference type="PRINTS" id="PR00786">
    <property type="entry name" value="NEPRILYSIN"/>
</dbReference>
<gene>
    <name evidence="11" type="ORF">M513_05499</name>
</gene>
<comment type="cofactor">
    <cofactor evidence="1">
        <name>Zn(2+)</name>
        <dbReference type="ChEBI" id="CHEBI:29105"/>
    </cofactor>
</comment>
<name>A0A085M8N7_9BILA</name>
<dbReference type="GO" id="GO:0046872">
    <property type="term" value="F:metal ion binding"/>
    <property type="evidence" value="ECO:0007669"/>
    <property type="project" value="UniProtKB-KW"/>
</dbReference>
<keyword evidence="3" id="KW-0645">Protease</keyword>
<dbReference type="InterPro" id="IPR024079">
    <property type="entry name" value="MetalloPept_cat_dom_sf"/>
</dbReference>
<dbReference type="EMBL" id="KL363215">
    <property type="protein sequence ID" value="KFD53583.1"/>
    <property type="molecule type" value="Genomic_DNA"/>
</dbReference>
<evidence type="ECO:0000256" key="7">
    <source>
        <dbReference type="ARBA" id="ARBA00023049"/>
    </source>
</evidence>
<dbReference type="PANTHER" id="PTHR11733">
    <property type="entry name" value="ZINC METALLOPROTEASE FAMILY M13 NEPRILYSIN-RELATED"/>
    <property type="match status" value="1"/>
</dbReference>
<evidence type="ECO:0000313" key="12">
    <source>
        <dbReference type="Proteomes" id="UP000030764"/>
    </source>
</evidence>
<organism evidence="11 12">
    <name type="scientific">Trichuris suis</name>
    <name type="common">pig whipworm</name>
    <dbReference type="NCBI Taxonomy" id="68888"/>
    <lineage>
        <taxon>Eukaryota</taxon>
        <taxon>Metazoa</taxon>
        <taxon>Ecdysozoa</taxon>
        <taxon>Nematoda</taxon>
        <taxon>Enoplea</taxon>
        <taxon>Dorylaimia</taxon>
        <taxon>Trichinellida</taxon>
        <taxon>Trichuridae</taxon>
        <taxon>Trichuris</taxon>
    </lineage>
</organism>